<evidence type="ECO:0000259" key="2">
    <source>
        <dbReference type="Pfam" id="PF13614"/>
    </source>
</evidence>
<organism evidence="3 4">
    <name type="scientific">Eiseniibacteriota bacterium</name>
    <dbReference type="NCBI Taxonomy" id="2212470"/>
    <lineage>
        <taxon>Bacteria</taxon>
        <taxon>Candidatus Eiseniibacteriota</taxon>
    </lineage>
</organism>
<dbReference type="InterPro" id="IPR025669">
    <property type="entry name" value="AAA_dom"/>
</dbReference>
<gene>
    <name evidence="3" type="ORF">KJ970_20625</name>
</gene>
<dbReference type="AlphaFoldDB" id="A0A948S0H4"/>
<feature type="domain" description="AAA" evidence="2">
    <location>
        <begin position="38"/>
        <end position="212"/>
    </location>
</feature>
<evidence type="ECO:0000313" key="4">
    <source>
        <dbReference type="Proteomes" id="UP000777784"/>
    </source>
</evidence>
<dbReference type="InterPro" id="IPR027417">
    <property type="entry name" value="P-loop_NTPase"/>
</dbReference>
<evidence type="ECO:0000256" key="1">
    <source>
        <dbReference type="SAM" id="MobiDB-lite"/>
    </source>
</evidence>
<sequence>MDSARETSSDDSTGQDQWESGNSVLPEIQPAPPRTACRVLSIANQKGGVGKTTTAINLSASLAMAGRRILVLDMDPQSNATSALGQKVDHTTRTIYDVLLGEATLREAILTTDALGIRIVPSSPQFAGAEVELVSVENREFLLKEQLDGLKSEYDYVIIDCPPSLGLLTVNALSASDGVIVPIQCEYLALEGLSHLLETLQAVRKSLNPKLRVEGLLLTMYDGRLSLSQQVANDARTYFGSRVYRTMIPRNVRLGEAPSFGKPVILYDRACAGSMSYVNLAKEIMENESQGVGAWSESAHTGLPG</sequence>
<evidence type="ECO:0000313" key="3">
    <source>
        <dbReference type="EMBL" id="MBU2693331.1"/>
    </source>
</evidence>
<dbReference type="InterPro" id="IPR050678">
    <property type="entry name" value="DNA_Partitioning_ATPase"/>
</dbReference>
<protein>
    <submittedName>
        <fullName evidence="3">AAA family ATPase</fullName>
    </submittedName>
</protein>
<accession>A0A948S0H4</accession>
<dbReference type="Gene3D" id="3.40.50.300">
    <property type="entry name" value="P-loop containing nucleotide triphosphate hydrolases"/>
    <property type="match status" value="1"/>
</dbReference>
<dbReference type="Pfam" id="PF13614">
    <property type="entry name" value="AAA_31"/>
    <property type="match status" value="1"/>
</dbReference>
<comment type="caution">
    <text evidence="3">The sequence shown here is derived from an EMBL/GenBank/DDBJ whole genome shotgun (WGS) entry which is preliminary data.</text>
</comment>
<dbReference type="Proteomes" id="UP000777784">
    <property type="component" value="Unassembled WGS sequence"/>
</dbReference>
<dbReference type="FunFam" id="3.40.50.300:FF:000285">
    <property type="entry name" value="Sporulation initiation inhibitor Soj"/>
    <property type="match status" value="1"/>
</dbReference>
<proteinExistence type="predicted"/>
<feature type="compositionally biased region" description="Polar residues" evidence="1">
    <location>
        <begin position="10"/>
        <end position="23"/>
    </location>
</feature>
<dbReference type="CDD" id="cd02042">
    <property type="entry name" value="ParAB_family"/>
    <property type="match status" value="1"/>
</dbReference>
<dbReference type="SUPFAM" id="SSF52540">
    <property type="entry name" value="P-loop containing nucleoside triphosphate hydrolases"/>
    <property type="match status" value="1"/>
</dbReference>
<dbReference type="EMBL" id="JAHJDP010000118">
    <property type="protein sequence ID" value="MBU2693331.1"/>
    <property type="molecule type" value="Genomic_DNA"/>
</dbReference>
<feature type="region of interest" description="Disordered" evidence="1">
    <location>
        <begin position="1"/>
        <end position="30"/>
    </location>
</feature>
<reference evidence="3" key="1">
    <citation type="submission" date="2021-05" db="EMBL/GenBank/DDBJ databases">
        <title>Energy efficiency and biological interactions define the core microbiome of deep oligotrophic groundwater.</title>
        <authorList>
            <person name="Mehrshad M."/>
            <person name="Lopez-Fernandez M."/>
            <person name="Bell E."/>
            <person name="Bernier-Latmani R."/>
            <person name="Bertilsson S."/>
            <person name="Dopson M."/>
        </authorList>
    </citation>
    <scope>NUCLEOTIDE SEQUENCE</scope>
    <source>
        <strain evidence="3">Modern_marine.mb.64</strain>
    </source>
</reference>
<name>A0A948S0H4_UNCEI</name>
<dbReference type="PANTHER" id="PTHR13696">
    <property type="entry name" value="P-LOOP CONTAINING NUCLEOSIDE TRIPHOSPHATE HYDROLASE"/>
    <property type="match status" value="1"/>
</dbReference>
<dbReference type="PANTHER" id="PTHR13696:SF52">
    <property type="entry name" value="PARA FAMILY PROTEIN CT_582"/>
    <property type="match status" value="1"/>
</dbReference>